<dbReference type="SUPFAM" id="SSF53474">
    <property type="entry name" value="alpha/beta-Hydrolases"/>
    <property type="match status" value="1"/>
</dbReference>
<feature type="chain" id="PRO_5012364064" evidence="1">
    <location>
        <begin position="20"/>
        <end position="288"/>
    </location>
</feature>
<dbReference type="GO" id="GO:0016787">
    <property type="term" value="F:hydrolase activity"/>
    <property type="evidence" value="ECO:0007669"/>
    <property type="project" value="UniProtKB-KW"/>
</dbReference>
<sequence>MKKAFLLITALILSVNLFAQNGKVLESLVFESEKVSYPVKYSIYLPPGYETSERSYPVLYLLHGYSDDETGWVQFGEANTIADRGIANGDFPPCIIVMPDGKVTWYINSFDGKDPWEDMFIEEFIPFIEDNYRIRKKKEFRAVSGLSMGGNGALLLAMRHTDLFSSCVAMSAGTFTDDEILANDAYDHYFGNIYGPKPANGQVSEHWKSYSPLHLLDSVEKEKLKSVRFYIDCGDDDFLYKGNSALHVKMRDLGIPHEYRVRNGGHQWGYWRTGLFDGLKFISEKFRR</sequence>
<dbReference type="STRING" id="1484053.SAMN05444274_11725"/>
<keyword evidence="1" id="KW-0732">Signal</keyword>
<reference evidence="2 3" key="1">
    <citation type="submission" date="2016-11" db="EMBL/GenBank/DDBJ databases">
        <authorList>
            <person name="Jaros S."/>
            <person name="Januszkiewicz K."/>
            <person name="Wedrychowicz H."/>
        </authorList>
    </citation>
    <scope>NUCLEOTIDE SEQUENCE [LARGE SCALE GENOMIC DNA]</scope>
    <source>
        <strain evidence="2 3">DSM 26910</strain>
    </source>
</reference>
<dbReference type="OrthoDB" id="9803578at2"/>
<organism evidence="2 3">
    <name type="scientific">Mariniphaga anaerophila</name>
    <dbReference type="NCBI Taxonomy" id="1484053"/>
    <lineage>
        <taxon>Bacteria</taxon>
        <taxon>Pseudomonadati</taxon>
        <taxon>Bacteroidota</taxon>
        <taxon>Bacteroidia</taxon>
        <taxon>Marinilabiliales</taxon>
        <taxon>Prolixibacteraceae</taxon>
        <taxon>Mariniphaga</taxon>
    </lineage>
</organism>
<dbReference type="InterPro" id="IPR000801">
    <property type="entry name" value="Esterase-like"/>
</dbReference>
<evidence type="ECO:0000313" key="2">
    <source>
        <dbReference type="EMBL" id="SHF99189.1"/>
    </source>
</evidence>
<keyword evidence="2" id="KW-0378">Hydrolase</keyword>
<dbReference type="GO" id="GO:0016747">
    <property type="term" value="F:acyltransferase activity, transferring groups other than amino-acyl groups"/>
    <property type="evidence" value="ECO:0007669"/>
    <property type="project" value="TreeGrafter"/>
</dbReference>
<keyword evidence="3" id="KW-1185">Reference proteome</keyword>
<protein>
    <submittedName>
        <fullName evidence="2">S-formylglutathione hydrolase FrmB</fullName>
    </submittedName>
</protein>
<dbReference type="EMBL" id="FQUM01000017">
    <property type="protein sequence ID" value="SHF99189.1"/>
    <property type="molecule type" value="Genomic_DNA"/>
</dbReference>
<accession>A0A1M5G648</accession>
<dbReference type="AlphaFoldDB" id="A0A1M5G648"/>
<proteinExistence type="predicted"/>
<evidence type="ECO:0000313" key="3">
    <source>
        <dbReference type="Proteomes" id="UP000184164"/>
    </source>
</evidence>
<dbReference type="RefSeq" id="WP_073003529.1">
    <property type="nucleotide sequence ID" value="NZ_FQUM01000017.1"/>
</dbReference>
<name>A0A1M5G648_9BACT</name>
<dbReference type="InterPro" id="IPR050583">
    <property type="entry name" value="Mycobacterial_A85_antigen"/>
</dbReference>
<dbReference type="Proteomes" id="UP000184164">
    <property type="component" value="Unassembled WGS sequence"/>
</dbReference>
<dbReference type="Gene3D" id="3.40.50.1820">
    <property type="entry name" value="alpha/beta hydrolase"/>
    <property type="match status" value="1"/>
</dbReference>
<dbReference type="Pfam" id="PF00756">
    <property type="entry name" value="Esterase"/>
    <property type="match status" value="1"/>
</dbReference>
<feature type="signal peptide" evidence="1">
    <location>
        <begin position="1"/>
        <end position="19"/>
    </location>
</feature>
<dbReference type="InterPro" id="IPR029058">
    <property type="entry name" value="AB_hydrolase_fold"/>
</dbReference>
<gene>
    <name evidence="2" type="ORF">SAMN05444274_11725</name>
</gene>
<dbReference type="PANTHER" id="PTHR48098">
    <property type="entry name" value="ENTEROCHELIN ESTERASE-RELATED"/>
    <property type="match status" value="1"/>
</dbReference>
<evidence type="ECO:0000256" key="1">
    <source>
        <dbReference type="SAM" id="SignalP"/>
    </source>
</evidence>
<dbReference type="PANTHER" id="PTHR48098:SF1">
    <property type="entry name" value="DIACYLGLYCEROL ACYLTRANSFERASE_MYCOLYLTRANSFERASE AG85A"/>
    <property type="match status" value="1"/>
</dbReference>